<evidence type="ECO:0000256" key="1">
    <source>
        <dbReference type="SAM" id="Phobius"/>
    </source>
</evidence>
<proteinExistence type="predicted"/>
<protein>
    <recommendedName>
        <fullName evidence="3">Signal peptidase II</fullName>
    </recommendedName>
</protein>
<name>A0A645C8I4_9ZZZZ</name>
<feature type="transmembrane region" description="Helical" evidence="1">
    <location>
        <begin position="24"/>
        <end position="42"/>
    </location>
</feature>
<keyword evidence="1" id="KW-1133">Transmembrane helix</keyword>
<evidence type="ECO:0008006" key="3">
    <source>
        <dbReference type="Google" id="ProtNLM"/>
    </source>
</evidence>
<dbReference type="AlphaFoldDB" id="A0A645C8I4"/>
<comment type="caution">
    <text evidence="2">The sequence shown here is derived from an EMBL/GenBank/DDBJ whole genome shotgun (WGS) entry which is preliminary data.</text>
</comment>
<reference evidence="2" key="1">
    <citation type="submission" date="2019-08" db="EMBL/GenBank/DDBJ databases">
        <authorList>
            <person name="Kucharzyk K."/>
            <person name="Murdoch R.W."/>
            <person name="Higgins S."/>
            <person name="Loffler F."/>
        </authorList>
    </citation>
    <scope>NUCLEOTIDE SEQUENCE</scope>
</reference>
<keyword evidence="1" id="KW-0812">Transmembrane</keyword>
<dbReference type="EMBL" id="VSSQ01024556">
    <property type="protein sequence ID" value="MPM72143.1"/>
    <property type="molecule type" value="Genomic_DNA"/>
</dbReference>
<organism evidence="2">
    <name type="scientific">bioreactor metagenome</name>
    <dbReference type="NCBI Taxonomy" id="1076179"/>
    <lineage>
        <taxon>unclassified sequences</taxon>
        <taxon>metagenomes</taxon>
        <taxon>ecological metagenomes</taxon>
    </lineage>
</organism>
<keyword evidence="1" id="KW-0472">Membrane</keyword>
<accession>A0A645C8I4</accession>
<sequence>MIDRLIFGFVKDYWSFSGMVVNNLNDWLIGFGVLLFSVEGLWKK</sequence>
<evidence type="ECO:0000313" key="2">
    <source>
        <dbReference type="EMBL" id="MPM72143.1"/>
    </source>
</evidence>
<gene>
    <name evidence="2" type="ORF">SDC9_119116</name>
</gene>